<accession>A0A238FQT4</accession>
<protein>
    <submittedName>
        <fullName evidence="3">BQ2448_6676 protein</fullName>
    </submittedName>
</protein>
<dbReference type="AlphaFoldDB" id="A0A238FQT4"/>
<feature type="transmembrane region" description="Helical" evidence="1">
    <location>
        <begin position="241"/>
        <end position="259"/>
    </location>
</feature>
<gene>
    <name evidence="3" type="ORF">BQ2448_6676</name>
</gene>
<keyword evidence="1" id="KW-1133">Transmembrane helix</keyword>
<dbReference type="Proteomes" id="UP000198372">
    <property type="component" value="Unassembled WGS sequence"/>
</dbReference>
<keyword evidence="1" id="KW-0812">Transmembrane</keyword>
<keyword evidence="1" id="KW-0472">Membrane</keyword>
<name>A0A238FQT4_9BASI</name>
<evidence type="ECO:0000313" key="3">
    <source>
        <dbReference type="EMBL" id="SCV74244.1"/>
    </source>
</evidence>
<dbReference type="PANTHER" id="PTHR37487">
    <property type="entry name" value="CHROMOSOME 1, WHOLE GENOME SHOTGUN SEQUENCE"/>
    <property type="match status" value="1"/>
</dbReference>
<sequence length="261" mass="24969">MRFSVLAAFSLVSAALAQCITQLGLLWGARRGAGEKAPSFNNRQRASHATNASHDAAIVNPLTINTPTSLIECQPYAVTWSGGVSPYFISVLPGGQLSAPALATLGDQPTTATSYTWTVNIAAGTSITLKVLDSAGNPAYAAMVTIQPGSSTSCLSASTTTGAAGSASASASGPVVSGATSGAVSSSAAVSSAAATSTSAAAAATTSAAAAATTTRAASTATTASAAAAATSSRAASGASLVGFSSTLLGVVGAAFLAIGA</sequence>
<feature type="chain" id="PRO_5013257789" evidence="2">
    <location>
        <begin position="18"/>
        <end position="261"/>
    </location>
</feature>
<feature type="signal peptide" evidence="2">
    <location>
        <begin position="1"/>
        <end position="17"/>
    </location>
</feature>
<proteinExistence type="predicted"/>
<dbReference type="OrthoDB" id="3362246at2759"/>
<organism evidence="3 4">
    <name type="scientific">Microbotryum intermedium</name>
    <dbReference type="NCBI Taxonomy" id="269621"/>
    <lineage>
        <taxon>Eukaryota</taxon>
        <taxon>Fungi</taxon>
        <taxon>Dikarya</taxon>
        <taxon>Basidiomycota</taxon>
        <taxon>Pucciniomycotina</taxon>
        <taxon>Microbotryomycetes</taxon>
        <taxon>Microbotryales</taxon>
        <taxon>Microbotryaceae</taxon>
        <taxon>Microbotryum</taxon>
    </lineage>
</organism>
<reference evidence="4" key="1">
    <citation type="submission" date="2016-09" db="EMBL/GenBank/DDBJ databases">
        <authorList>
            <person name="Jeantristanb JTB J.-T."/>
            <person name="Ricardo R."/>
        </authorList>
    </citation>
    <scope>NUCLEOTIDE SEQUENCE [LARGE SCALE GENOMIC DNA]</scope>
</reference>
<keyword evidence="4" id="KW-1185">Reference proteome</keyword>
<evidence type="ECO:0000256" key="1">
    <source>
        <dbReference type="SAM" id="Phobius"/>
    </source>
</evidence>
<keyword evidence="2" id="KW-0732">Signal</keyword>
<dbReference type="PANTHER" id="PTHR37487:SF2">
    <property type="entry name" value="EXPRESSED PROTEIN"/>
    <property type="match status" value="1"/>
</dbReference>
<dbReference type="EMBL" id="FMSP01000020">
    <property type="protein sequence ID" value="SCV74244.1"/>
    <property type="molecule type" value="Genomic_DNA"/>
</dbReference>
<evidence type="ECO:0000313" key="4">
    <source>
        <dbReference type="Proteomes" id="UP000198372"/>
    </source>
</evidence>
<dbReference type="STRING" id="269621.A0A238FQT4"/>
<evidence type="ECO:0000256" key="2">
    <source>
        <dbReference type="SAM" id="SignalP"/>
    </source>
</evidence>